<evidence type="ECO:0000256" key="3">
    <source>
        <dbReference type="ARBA" id="ARBA00022617"/>
    </source>
</evidence>
<dbReference type="SUPFAM" id="SSF48264">
    <property type="entry name" value="Cytochrome P450"/>
    <property type="match status" value="1"/>
</dbReference>
<evidence type="ECO:0000256" key="9">
    <source>
        <dbReference type="SAM" id="Phobius"/>
    </source>
</evidence>
<keyword evidence="11" id="KW-1185">Reference proteome</keyword>
<evidence type="ECO:0000256" key="2">
    <source>
        <dbReference type="ARBA" id="ARBA00010617"/>
    </source>
</evidence>
<evidence type="ECO:0000256" key="1">
    <source>
        <dbReference type="ARBA" id="ARBA00001971"/>
    </source>
</evidence>
<reference evidence="10" key="1">
    <citation type="journal article" date="2021" name="Nat. Commun.">
        <title>Genetic determinants of endophytism in the Arabidopsis root mycobiome.</title>
        <authorList>
            <person name="Mesny F."/>
            <person name="Miyauchi S."/>
            <person name="Thiergart T."/>
            <person name="Pickel B."/>
            <person name="Atanasova L."/>
            <person name="Karlsson M."/>
            <person name="Huettel B."/>
            <person name="Barry K.W."/>
            <person name="Haridas S."/>
            <person name="Chen C."/>
            <person name="Bauer D."/>
            <person name="Andreopoulos W."/>
            <person name="Pangilinan J."/>
            <person name="LaButti K."/>
            <person name="Riley R."/>
            <person name="Lipzen A."/>
            <person name="Clum A."/>
            <person name="Drula E."/>
            <person name="Henrissat B."/>
            <person name="Kohler A."/>
            <person name="Grigoriev I.V."/>
            <person name="Martin F.M."/>
            <person name="Hacquard S."/>
        </authorList>
    </citation>
    <scope>NUCLEOTIDE SEQUENCE</scope>
    <source>
        <strain evidence="10">MPI-SDFR-AT-0117</strain>
    </source>
</reference>
<keyword evidence="9" id="KW-0812">Transmembrane</keyword>
<evidence type="ECO:0000256" key="4">
    <source>
        <dbReference type="ARBA" id="ARBA00022723"/>
    </source>
</evidence>
<dbReference type="Gene3D" id="1.10.630.10">
    <property type="entry name" value="Cytochrome P450"/>
    <property type="match status" value="1"/>
</dbReference>
<evidence type="ECO:0000313" key="11">
    <source>
        <dbReference type="Proteomes" id="UP000770015"/>
    </source>
</evidence>
<gene>
    <name evidence="10" type="ORF">F5X68DRAFT_259157</name>
</gene>
<feature type="binding site" description="axial binding residue" evidence="6">
    <location>
        <position position="476"/>
    </location>
    <ligand>
        <name>heme</name>
        <dbReference type="ChEBI" id="CHEBI:30413"/>
    </ligand>
    <ligandPart>
        <name>Fe</name>
        <dbReference type="ChEBI" id="CHEBI:18248"/>
    </ligandPart>
</feature>
<comment type="caution">
    <text evidence="10">The sequence shown here is derived from an EMBL/GenBank/DDBJ whole genome shotgun (WGS) entry which is preliminary data.</text>
</comment>
<accession>A0A9P8VJ57</accession>
<dbReference type="EMBL" id="JAGSXJ010000004">
    <property type="protein sequence ID" value="KAH6692510.1"/>
    <property type="molecule type" value="Genomic_DNA"/>
</dbReference>
<dbReference type="AlphaFoldDB" id="A0A9P8VJ57"/>
<feature type="region of interest" description="Disordered" evidence="8">
    <location>
        <begin position="286"/>
        <end position="308"/>
    </location>
</feature>
<comment type="similarity">
    <text evidence="2 7">Belongs to the cytochrome P450 family.</text>
</comment>
<evidence type="ECO:0000256" key="5">
    <source>
        <dbReference type="ARBA" id="ARBA00023004"/>
    </source>
</evidence>
<dbReference type="Pfam" id="PF00067">
    <property type="entry name" value="p450"/>
    <property type="match status" value="1"/>
</dbReference>
<organism evidence="10 11">
    <name type="scientific">Plectosphaerella plurivora</name>
    <dbReference type="NCBI Taxonomy" id="936078"/>
    <lineage>
        <taxon>Eukaryota</taxon>
        <taxon>Fungi</taxon>
        <taxon>Dikarya</taxon>
        <taxon>Ascomycota</taxon>
        <taxon>Pezizomycotina</taxon>
        <taxon>Sordariomycetes</taxon>
        <taxon>Hypocreomycetidae</taxon>
        <taxon>Glomerellales</taxon>
        <taxon>Plectosphaerellaceae</taxon>
        <taxon>Plectosphaerella</taxon>
    </lineage>
</organism>
<feature type="transmembrane region" description="Helical" evidence="9">
    <location>
        <begin position="6"/>
        <end position="32"/>
    </location>
</feature>
<keyword evidence="9" id="KW-1133">Transmembrane helix</keyword>
<protein>
    <submittedName>
        <fullName evidence="10">Cytochrome P450 76C2</fullName>
    </submittedName>
</protein>
<keyword evidence="5 6" id="KW-0408">Iron</keyword>
<dbReference type="GO" id="GO:0005506">
    <property type="term" value="F:iron ion binding"/>
    <property type="evidence" value="ECO:0007669"/>
    <property type="project" value="InterPro"/>
</dbReference>
<evidence type="ECO:0000313" key="10">
    <source>
        <dbReference type="EMBL" id="KAH6692510.1"/>
    </source>
</evidence>
<evidence type="ECO:0000256" key="6">
    <source>
        <dbReference type="PIRSR" id="PIRSR602401-1"/>
    </source>
</evidence>
<dbReference type="InterPro" id="IPR001128">
    <property type="entry name" value="Cyt_P450"/>
</dbReference>
<dbReference type="PRINTS" id="PR00385">
    <property type="entry name" value="P450"/>
</dbReference>
<dbReference type="InterPro" id="IPR036396">
    <property type="entry name" value="Cyt_P450_sf"/>
</dbReference>
<proteinExistence type="inferred from homology"/>
<dbReference type="Proteomes" id="UP000770015">
    <property type="component" value="Unassembled WGS sequence"/>
</dbReference>
<keyword evidence="7" id="KW-0560">Oxidoreductase</keyword>
<dbReference type="PRINTS" id="PR00463">
    <property type="entry name" value="EP450I"/>
</dbReference>
<dbReference type="InterPro" id="IPR002401">
    <property type="entry name" value="Cyt_P450_E_grp-I"/>
</dbReference>
<dbReference type="GO" id="GO:0020037">
    <property type="term" value="F:heme binding"/>
    <property type="evidence" value="ECO:0007669"/>
    <property type="project" value="InterPro"/>
</dbReference>
<comment type="cofactor">
    <cofactor evidence="1 6">
        <name>heme</name>
        <dbReference type="ChEBI" id="CHEBI:30413"/>
    </cofactor>
</comment>
<keyword evidence="3 6" id="KW-0349">Heme</keyword>
<dbReference type="PANTHER" id="PTHR24305">
    <property type="entry name" value="CYTOCHROME P450"/>
    <property type="match status" value="1"/>
</dbReference>
<evidence type="ECO:0000256" key="8">
    <source>
        <dbReference type="SAM" id="MobiDB-lite"/>
    </source>
</evidence>
<dbReference type="OrthoDB" id="3934656at2759"/>
<sequence>MPLLEWIVFTVLRALSLGIAGLVLAVVSLAVYRLRLHPLARVPGPRLAAVSNIWHALHVRDGRMLHLGKSLHKKYGPLVRVGPNEVWFDSKDAFKAIYRAGSGYAKSDFYLATVLQSPTIDHGLNLHFADTLDLLSERDIGRYRLQRRLIGPLYQTARVKKYEKAVDNVLERVVAQIRSLDGAEVDLKEWMHIIAVECLGAIVLSWSPGYLKDKTDWGTSTHGYRSWRRKSVFGLFPNIVKAEILSRDVGRFFANVWGLTFKTEKGFKPFFTGVYRVSSRRITQDLKPAEVTKQKSSKKPKNGHRPPEDLLVDLIKLHKEKPEFNETYLRRMATTNFGAGHETLCSALTSILSMIGTHPEVQQRVAGEVRQTHKSLSFDDAAQMQYMRASIREAQRLYPVLGMSLSRTVPDEGLQVHGHFFPSGTTVGCNPVALHRNVDIFGQDAESFNPDRWLEGDEIRSMERYNLTWGGGNRICPGRHLAYLVLFKVVPALIREFDIEVSMPPEEDIRYYFMAMLTGVKARFRAKEVSAGDLSDE</sequence>
<dbReference type="InterPro" id="IPR017972">
    <property type="entry name" value="Cyt_P450_CS"/>
</dbReference>
<evidence type="ECO:0000256" key="7">
    <source>
        <dbReference type="RuleBase" id="RU000461"/>
    </source>
</evidence>
<feature type="compositionally biased region" description="Basic residues" evidence="8">
    <location>
        <begin position="295"/>
        <end position="304"/>
    </location>
</feature>
<dbReference type="GO" id="GO:0004497">
    <property type="term" value="F:monooxygenase activity"/>
    <property type="evidence" value="ECO:0007669"/>
    <property type="project" value="UniProtKB-KW"/>
</dbReference>
<dbReference type="InterPro" id="IPR050121">
    <property type="entry name" value="Cytochrome_P450_monoxygenase"/>
</dbReference>
<name>A0A9P8VJ57_9PEZI</name>
<dbReference type="PANTHER" id="PTHR24305:SF232">
    <property type="entry name" value="P450, PUTATIVE (EUROFUNG)-RELATED"/>
    <property type="match status" value="1"/>
</dbReference>
<keyword evidence="7" id="KW-0503">Monooxygenase</keyword>
<dbReference type="PROSITE" id="PS00086">
    <property type="entry name" value="CYTOCHROME_P450"/>
    <property type="match status" value="1"/>
</dbReference>
<keyword evidence="4 6" id="KW-0479">Metal-binding</keyword>
<keyword evidence="9" id="KW-0472">Membrane</keyword>
<dbReference type="GO" id="GO:0016705">
    <property type="term" value="F:oxidoreductase activity, acting on paired donors, with incorporation or reduction of molecular oxygen"/>
    <property type="evidence" value="ECO:0007669"/>
    <property type="project" value="InterPro"/>
</dbReference>